<accession>A0A6B3NKG6</accession>
<name>A0A6B3NKG6_9CYAN</name>
<protein>
    <submittedName>
        <fullName evidence="1">Uncharacterized protein</fullName>
    </submittedName>
</protein>
<gene>
    <name evidence="1" type="ORF">F6J89_24210</name>
</gene>
<organism evidence="1">
    <name type="scientific">Symploca sp. SIO1C4</name>
    <dbReference type="NCBI Taxonomy" id="2607765"/>
    <lineage>
        <taxon>Bacteria</taxon>
        <taxon>Bacillati</taxon>
        <taxon>Cyanobacteriota</taxon>
        <taxon>Cyanophyceae</taxon>
        <taxon>Coleofasciculales</taxon>
        <taxon>Coleofasciculaceae</taxon>
        <taxon>Symploca</taxon>
    </lineage>
</organism>
<dbReference type="EMBL" id="JAAHFQ010000605">
    <property type="protein sequence ID" value="NER30634.1"/>
    <property type="molecule type" value="Genomic_DNA"/>
</dbReference>
<proteinExistence type="predicted"/>
<dbReference type="AlphaFoldDB" id="A0A6B3NKG6"/>
<sequence>MFKLLAWTSFLVVISIVLVAKVAFSSSGTVVSKYPVVPNSESNNLLCYMQTADSLTLDLSSLCEQQSSTKKLAISCPNITDLQVTTRIAKFCSENSSCLASAGCMQVALP</sequence>
<comment type="caution">
    <text evidence="1">The sequence shown here is derived from an EMBL/GenBank/DDBJ whole genome shotgun (WGS) entry which is preliminary data.</text>
</comment>
<reference evidence="1" key="1">
    <citation type="submission" date="2019-11" db="EMBL/GenBank/DDBJ databases">
        <title>Genomic insights into an expanded diversity of filamentous marine cyanobacteria reveals the extraordinary biosynthetic potential of Moorea and Okeania.</title>
        <authorList>
            <person name="Ferreira Leao T."/>
            <person name="Wang M."/>
            <person name="Moss N."/>
            <person name="Da Silva R."/>
            <person name="Sanders J."/>
            <person name="Nurk S."/>
            <person name="Gurevich A."/>
            <person name="Humphrey G."/>
            <person name="Reher R."/>
            <person name="Zhu Q."/>
            <person name="Belda-Ferre P."/>
            <person name="Glukhov E."/>
            <person name="Rex R."/>
            <person name="Dorrestein P.C."/>
            <person name="Knight R."/>
            <person name="Pevzner P."/>
            <person name="Gerwick W.H."/>
            <person name="Gerwick L."/>
        </authorList>
    </citation>
    <scope>NUCLEOTIDE SEQUENCE</scope>
    <source>
        <strain evidence="1">SIO1C4</strain>
    </source>
</reference>
<evidence type="ECO:0000313" key="1">
    <source>
        <dbReference type="EMBL" id="NER30634.1"/>
    </source>
</evidence>